<evidence type="ECO:0000313" key="2">
    <source>
        <dbReference type="Proteomes" id="UP000309984"/>
    </source>
</evidence>
<comment type="caution">
    <text evidence="1">The sequence shown here is derived from an EMBL/GenBank/DDBJ whole genome shotgun (WGS) entry which is preliminary data.</text>
</comment>
<sequence length="131" mass="14664">MWRVVSLRWPELIVAITAGDGNEVAMRLLVDDYPVQAPAGEPWSIADGGPLPQARWPTSPLDVATFRKDWSPSNGNAPYVACDRTCLRTHPDWATAHPDRAWNPGRTIAFYLQEMHRELQCASVPQLDTVQ</sequence>
<name>A0AA94UER6_9MYCO</name>
<organism evidence="1 2">
    <name type="scientific">Mycolicibacterium phocaicum</name>
    <dbReference type="NCBI Taxonomy" id="319706"/>
    <lineage>
        <taxon>Bacteria</taxon>
        <taxon>Bacillati</taxon>
        <taxon>Actinomycetota</taxon>
        <taxon>Actinomycetes</taxon>
        <taxon>Mycobacteriales</taxon>
        <taxon>Mycobacteriaceae</taxon>
        <taxon>Mycolicibacterium</taxon>
    </lineage>
</organism>
<gene>
    <name evidence="1" type="ORF">C1S79_27895</name>
</gene>
<evidence type="ECO:0000313" key="1">
    <source>
        <dbReference type="EMBL" id="TLH58316.1"/>
    </source>
</evidence>
<dbReference type="InterPro" id="IPR056082">
    <property type="entry name" value="BilB-like"/>
</dbReference>
<reference evidence="1 2" key="1">
    <citation type="submission" date="2018-01" db="EMBL/GenBank/DDBJ databases">
        <title>Comparative genomics of Mycobacterium mucogenicum and Mycobacterium neoaurum clade members emphasizing tRNA and non-coding RNA.</title>
        <authorList>
            <person name="Behra P.R.K."/>
            <person name="Pettersson B.M.F."/>
            <person name="Das S."/>
            <person name="Dasgupta S."/>
            <person name="Kirsebom L.A."/>
        </authorList>
    </citation>
    <scope>NUCLEOTIDE SEQUENCE [LARGE SCALE GENOMIC DNA]</scope>
    <source>
        <strain evidence="1 2">DSM 45104</strain>
    </source>
</reference>
<dbReference type="EMBL" id="POTM01000069">
    <property type="protein sequence ID" value="TLH58316.1"/>
    <property type="molecule type" value="Genomic_DNA"/>
</dbReference>
<dbReference type="Pfam" id="PF24702">
    <property type="entry name" value="DUF7665"/>
    <property type="match status" value="1"/>
</dbReference>
<protein>
    <submittedName>
        <fullName evidence="1">Uncharacterized protein</fullName>
    </submittedName>
</protein>
<keyword evidence="2" id="KW-1185">Reference proteome</keyword>
<proteinExistence type="predicted"/>
<accession>A0AA94UER6</accession>
<dbReference type="AlphaFoldDB" id="A0AA94UER6"/>
<dbReference type="Proteomes" id="UP000309984">
    <property type="component" value="Unassembled WGS sequence"/>
</dbReference>